<reference evidence="12 13" key="1">
    <citation type="submission" date="2018-07" db="EMBL/GenBank/DDBJ databases">
        <title>Genomic Encyclopedia of Type Strains, Phase IV (KMG-IV): sequencing the most valuable type-strain genomes for metagenomic binning, comparative biology and taxonomic classification.</title>
        <authorList>
            <person name="Goeker M."/>
        </authorList>
    </citation>
    <scope>NUCLEOTIDE SEQUENCE [LARGE SCALE GENOMIC DNA]</scope>
    <source>
        <strain evidence="12 13">DSM 21352</strain>
    </source>
</reference>
<evidence type="ECO:0000256" key="3">
    <source>
        <dbReference type="ARBA" id="ARBA00022448"/>
    </source>
</evidence>
<accession>A0A370FIL9</accession>
<evidence type="ECO:0000256" key="4">
    <source>
        <dbReference type="ARBA" id="ARBA00022475"/>
    </source>
</evidence>
<evidence type="ECO:0000256" key="7">
    <source>
        <dbReference type="ARBA" id="ARBA00022927"/>
    </source>
</evidence>
<keyword evidence="5" id="KW-0997">Cell inner membrane</keyword>
<keyword evidence="4" id="KW-1003">Cell membrane</keyword>
<dbReference type="EMBL" id="QQAV01000002">
    <property type="protein sequence ID" value="RDI27011.1"/>
    <property type="molecule type" value="Genomic_DNA"/>
</dbReference>
<dbReference type="Pfam" id="PF05134">
    <property type="entry name" value="T2SSL"/>
    <property type="match status" value="1"/>
</dbReference>
<evidence type="ECO:0000313" key="12">
    <source>
        <dbReference type="EMBL" id="RDI27011.1"/>
    </source>
</evidence>
<protein>
    <submittedName>
        <fullName evidence="12">General secretion pathway protein L</fullName>
    </submittedName>
</protein>
<keyword evidence="7" id="KW-0653">Protein transport</keyword>
<dbReference type="InterPro" id="IPR043129">
    <property type="entry name" value="ATPase_NBD"/>
</dbReference>
<evidence type="ECO:0000256" key="2">
    <source>
        <dbReference type="ARBA" id="ARBA00005318"/>
    </source>
</evidence>
<evidence type="ECO:0000256" key="6">
    <source>
        <dbReference type="ARBA" id="ARBA00022692"/>
    </source>
</evidence>
<keyword evidence="3" id="KW-0813">Transport</keyword>
<evidence type="ECO:0000259" key="11">
    <source>
        <dbReference type="Pfam" id="PF12693"/>
    </source>
</evidence>
<dbReference type="NCBIfam" id="TIGR01709">
    <property type="entry name" value="typeII_sec_gspL"/>
    <property type="match status" value="1"/>
</dbReference>
<evidence type="ECO:0000256" key="5">
    <source>
        <dbReference type="ARBA" id="ARBA00022519"/>
    </source>
</evidence>
<comment type="caution">
    <text evidence="12">The sequence shown here is derived from an EMBL/GenBank/DDBJ whole genome shotgun (WGS) entry which is preliminary data.</text>
</comment>
<dbReference type="Gene3D" id="3.30.420.380">
    <property type="match status" value="1"/>
</dbReference>
<dbReference type="GO" id="GO:0015628">
    <property type="term" value="P:protein secretion by the type II secretion system"/>
    <property type="evidence" value="ECO:0007669"/>
    <property type="project" value="InterPro"/>
</dbReference>
<dbReference type="InterPro" id="IPR007812">
    <property type="entry name" value="T2SS_protein-GspL"/>
</dbReference>
<keyword evidence="13" id="KW-1185">Reference proteome</keyword>
<dbReference type="GO" id="GO:0015627">
    <property type="term" value="C:type II protein secretion system complex"/>
    <property type="evidence" value="ECO:0007669"/>
    <property type="project" value="InterPro"/>
</dbReference>
<comment type="subcellular location">
    <subcellularLocation>
        <location evidence="1">Cell inner membrane</location>
        <topology evidence="1">Single-pass membrane protein</topology>
    </subcellularLocation>
</comment>
<keyword evidence="9" id="KW-0472">Membrane</keyword>
<name>A0A370FIL9_9BURK</name>
<sequence>MALILVQPPPPSAPGLGSVAWAHWSSDGRQLVGQGESPISLLPGQHELVLIVPASALSWHSVSLPPGSLQNAARLRSVLSGLLEDRLLDDPEQLHFALAPGAQAGAPAWVATCRRDWLQTTLQAIEATGRRVSRLVPEFAPQPEGQRPNVFVTGDADAPWLTLCDAQGVLRLPLSASTAALAVAQSEAGEAMAEPAVAAVAEQLLGRALPLLPAAERWLQASQSGWDLAQFEFATTGSARARKQAGALMAAVWRAPRWRAARWGAALLVVLQLVGLNAWAFKERRALEAKRQQVRQVLTQTFPHVSVVLDAPLQMSREVAALQAATGGLTPADFEPMLAALSGSLPAGRVPTAIDYSGSQLRLRGVTLSPAEMESVQAGLRSRGYNARGEGDLLLVQAETAR</sequence>
<evidence type="ECO:0000256" key="8">
    <source>
        <dbReference type="ARBA" id="ARBA00022989"/>
    </source>
</evidence>
<dbReference type="RefSeq" id="WP_114802242.1">
    <property type="nucleotide sequence ID" value="NZ_QQAV01000002.1"/>
</dbReference>
<feature type="domain" description="GspL cytoplasmic actin-ATPase-like" evidence="10">
    <location>
        <begin position="18"/>
        <end position="145"/>
    </location>
</feature>
<dbReference type="GO" id="GO:0005886">
    <property type="term" value="C:plasma membrane"/>
    <property type="evidence" value="ECO:0007669"/>
    <property type="project" value="UniProtKB-SubCell"/>
</dbReference>
<dbReference type="InterPro" id="IPR025691">
    <property type="entry name" value="GspL_pp_dom"/>
</dbReference>
<comment type="similarity">
    <text evidence="2">Belongs to the GSP L family.</text>
</comment>
<dbReference type="AlphaFoldDB" id="A0A370FIL9"/>
<dbReference type="InterPro" id="IPR024230">
    <property type="entry name" value="GspL_cyto_dom"/>
</dbReference>
<proteinExistence type="inferred from homology"/>
<dbReference type="GO" id="GO:0009276">
    <property type="term" value="C:Gram-negative-bacterium-type cell wall"/>
    <property type="evidence" value="ECO:0007669"/>
    <property type="project" value="InterPro"/>
</dbReference>
<dbReference type="Proteomes" id="UP000255265">
    <property type="component" value="Unassembled WGS sequence"/>
</dbReference>
<feature type="domain" description="GspL periplasmic" evidence="11">
    <location>
        <begin position="257"/>
        <end position="389"/>
    </location>
</feature>
<keyword evidence="8" id="KW-1133">Transmembrane helix</keyword>
<keyword evidence="6" id="KW-0812">Transmembrane</keyword>
<gene>
    <name evidence="12" type="ORF">DFR41_10243</name>
</gene>
<evidence type="ECO:0000256" key="9">
    <source>
        <dbReference type="ARBA" id="ARBA00023136"/>
    </source>
</evidence>
<evidence type="ECO:0000313" key="13">
    <source>
        <dbReference type="Proteomes" id="UP000255265"/>
    </source>
</evidence>
<organism evidence="12 13">
    <name type="scientific">Pseudacidovorax intermedius</name>
    <dbReference type="NCBI Taxonomy" id="433924"/>
    <lineage>
        <taxon>Bacteria</taxon>
        <taxon>Pseudomonadati</taxon>
        <taxon>Pseudomonadota</taxon>
        <taxon>Betaproteobacteria</taxon>
        <taxon>Burkholderiales</taxon>
        <taxon>Comamonadaceae</taxon>
        <taxon>Pseudacidovorax</taxon>
    </lineage>
</organism>
<dbReference type="OrthoDB" id="8557903at2"/>
<dbReference type="STRING" id="433924.NS331_13885"/>
<evidence type="ECO:0000259" key="10">
    <source>
        <dbReference type="Pfam" id="PF05134"/>
    </source>
</evidence>
<evidence type="ECO:0000256" key="1">
    <source>
        <dbReference type="ARBA" id="ARBA00004377"/>
    </source>
</evidence>
<dbReference type="Pfam" id="PF12693">
    <property type="entry name" value="GspL_C"/>
    <property type="match status" value="1"/>
</dbReference>
<dbReference type="SUPFAM" id="SSF53067">
    <property type="entry name" value="Actin-like ATPase domain"/>
    <property type="match status" value="1"/>
</dbReference>